<feature type="non-terminal residue" evidence="1">
    <location>
        <position position="57"/>
    </location>
</feature>
<evidence type="ECO:0000313" key="1">
    <source>
        <dbReference type="EMBL" id="GAF95282.1"/>
    </source>
</evidence>
<sequence length="57" mass="6741">MLDRREEIRRLLKLGPKQLLRKANGRLRIYKNMDALHEALAQEMAQEIQGNNRRGRA</sequence>
<organism evidence="1">
    <name type="scientific">marine sediment metagenome</name>
    <dbReference type="NCBI Taxonomy" id="412755"/>
    <lineage>
        <taxon>unclassified sequences</taxon>
        <taxon>metagenomes</taxon>
        <taxon>ecological metagenomes</taxon>
    </lineage>
</organism>
<comment type="caution">
    <text evidence="1">The sequence shown here is derived from an EMBL/GenBank/DDBJ whole genome shotgun (WGS) entry which is preliminary data.</text>
</comment>
<accession>X0U4G5</accession>
<name>X0U4G5_9ZZZZ</name>
<proteinExistence type="predicted"/>
<protein>
    <submittedName>
        <fullName evidence="1">Uncharacterized protein</fullName>
    </submittedName>
</protein>
<dbReference type="EMBL" id="BARS01015869">
    <property type="protein sequence ID" value="GAF95282.1"/>
    <property type="molecule type" value="Genomic_DNA"/>
</dbReference>
<reference evidence="1" key="1">
    <citation type="journal article" date="2014" name="Front. Microbiol.">
        <title>High frequency of phylogenetically diverse reductive dehalogenase-homologous genes in deep subseafloor sedimentary metagenomes.</title>
        <authorList>
            <person name="Kawai M."/>
            <person name="Futagami T."/>
            <person name="Toyoda A."/>
            <person name="Takaki Y."/>
            <person name="Nishi S."/>
            <person name="Hori S."/>
            <person name="Arai W."/>
            <person name="Tsubouchi T."/>
            <person name="Morono Y."/>
            <person name="Uchiyama I."/>
            <person name="Ito T."/>
            <person name="Fujiyama A."/>
            <person name="Inagaki F."/>
            <person name="Takami H."/>
        </authorList>
    </citation>
    <scope>NUCLEOTIDE SEQUENCE</scope>
    <source>
        <strain evidence="1">Expedition CK06-06</strain>
    </source>
</reference>
<dbReference type="AlphaFoldDB" id="X0U4G5"/>
<gene>
    <name evidence="1" type="ORF">S01H1_26195</name>
</gene>